<evidence type="ECO:0000256" key="1">
    <source>
        <dbReference type="SAM" id="Phobius"/>
    </source>
</evidence>
<keyword evidence="1" id="KW-0472">Membrane</keyword>
<keyword evidence="1" id="KW-0812">Transmembrane</keyword>
<organism evidence="2 3">
    <name type="scientific">Candidatus Sungbacteria bacterium RIFCSPHIGHO2_02_FULL_47_11</name>
    <dbReference type="NCBI Taxonomy" id="1802270"/>
    <lineage>
        <taxon>Bacteria</taxon>
        <taxon>Candidatus Sungiibacteriota</taxon>
    </lineage>
</organism>
<name>A0A1G2KP17_9BACT</name>
<evidence type="ECO:0000313" key="2">
    <source>
        <dbReference type="EMBL" id="OHA00179.1"/>
    </source>
</evidence>
<feature type="transmembrane region" description="Helical" evidence="1">
    <location>
        <begin position="109"/>
        <end position="127"/>
    </location>
</feature>
<keyword evidence="1" id="KW-1133">Transmembrane helix</keyword>
<feature type="transmembrane region" description="Helical" evidence="1">
    <location>
        <begin position="31"/>
        <end position="51"/>
    </location>
</feature>
<comment type="caution">
    <text evidence="2">The sequence shown here is derived from an EMBL/GenBank/DDBJ whole genome shotgun (WGS) entry which is preliminary data.</text>
</comment>
<feature type="transmembrane region" description="Helical" evidence="1">
    <location>
        <begin position="81"/>
        <end position="103"/>
    </location>
</feature>
<gene>
    <name evidence="2" type="ORF">A3C07_01335</name>
</gene>
<reference evidence="2 3" key="1">
    <citation type="journal article" date="2016" name="Nat. Commun.">
        <title>Thousands of microbial genomes shed light on interconnected biogeochemical processes in an aquifer system.</title>
        <authorList>
            <person name="Anantharaman K."/>
            <person name="Brown C.T."/>
            <person name="Hug L.A."/>
            <person name="Sharon I."/>
            <person name="Castelle C.J."/>
            <person name="Probst A.J."/>
            <person name="Thomas B.C."/>
            <person name="Singh A."/>
            <person name="Wilkins M.J."/>
            <person name="Karaoz U."/>
            <person name="Brodie E.L."/>
            <person name="Williams K.H."/>
            <person name="Hubbard S.S."/>
            <person name="Banfield J.F."/>
        </authorList>
    </citation>
    <scope>NUCLEOTIDE SEQUENCE [LARGE SCALE GENOMIC DNA]</scope>
</reference>
<evidence type="ECO:0000313" key="3">
    <source>
        <dbReference type="Proteomes" id="UP000179023"/>
    </source>
</evidence>
<sequence>MGFAWFLKEYIGWHYGAAIGDIIELEKNFLWFGYNFFSLPLLLKTIVAPFYRIKLAQEGTLDIGSIIGTIAVNTIARLVGFFFRLFVITLGTAFELVVLLLLIPVLAGWLLLPFIIPALFIAGLTLIF</sequence>
<dbReference type="EMBL" id="MHQI01000024">
    <property type="protein sequence ID" value="OHA00179.1"/>
    <property type="molecule type" value="Genomic_DNA"/>
</dbReference>
<accession>A0A1G2KP17</accession>
<dbReference type="Proteomes" id="UP000179023">
    <property type="component" value="Unassembled WGS sequence"/>
</dbReference>
<proteinExistence type="predicted"/>
<protein>
    <submittedName>
        <fullName evidence="2">Uncharacterized protein</fullName>
    </submittedName>
</protein>
<dbReference type="AlphaFoldDB" id="A0A1G2KP17"/>